<dbReference type="PANTHER" id="PTHR43861:SF1">
    <property type="entry name" value="TRANS-ACONITATE 2-METHYLTRANSFERASE"/>
    <property type="match status" value="1"/>
</dbReference>
<gene>
    <name evidence="2" type="primary">JHAMT2</name>
</gene>
<dbReference type="GO" id="GO:0032259">
    <property type="term" value="P:methylation"/>
    <property type="evidence" value="ECO:0007669"/>
    <property type="project" value="UniProtKB-KW"/>
</dbReference>
<organism evidence="2">
    <name type="scientific">Colaphellus bowringi</name>
    <dbReference type="NCBI Taxonomy" id="561076"/>
    <lineage>
        <taxon>Eukaryota</taxon>
        <taxon>Metazoa</taxon>
        <taxon>Ecdysozoa</taxon>
        <taxon>Arthropoda</taxon>
        <taxon>Hexapoda</taxon>
        <taxon>Insecta</taxon>
        <taxon>Pterygota</taxon>
        <taxon>Neoptera</taxon>
        <taxon>Endopterygota</taxon>
        <taxon>Coleoptera</taxon>
        <taxon>Polyphaga</taxon>
        <taxon>Cucujiformia</taxon>
        <taxon>Chrysomeloidea</taxon>
        <taxon>Chrysomelidae</taxon>
        <taxon>Chrysomelinae</taxon>
        <taxon>Chrysomelini</taxon>
        <taxon>Colaphellus</taxon>
    </lineage>
</organism>
<dbReference type="PANTHER" id="PTHR43861">
    <property type="entry name" value="TRANS-ACONITATE 2-METHYLTRANSFERASE-RELATED"/>
    <property type="match status" value="1"/>
</dbReference>
<sequence>MTNLQTTINIPDILNCNLVIFVRFALEMSMVLPKMFAAGNRFTTEFIKMHLDKFGHLIEWRKQPSIMEFGYADGGASRKSFFPFLPADFKEFVASDISEVMVDYAKQRSLHPLMKFVQMDMAAKEVPPEFLNRFDHIFGFFVMHLVKDPRQAFANMHKMLHQGGSIFLTFFEHIPLDDVFDRLSKHPEWGKYQQEYMISPYYYSPDPRKEWETVMKEYFTKYELFEKQSSYEFLDETEFKNITIGVNAVLANIPKEKVEDYKKAYIAETINGKSYSVESRNGEDIFKMKFKMYIVVATKE</sequence>
<keyword evidence="2" id="KW-0489">Methyltransferase</keyword>
<dbReference type="AlphaFoldDB" id="A0A8G0QFR1"/>
<dbReference type="InterPro" id="IPR013216">
    <property type="entry name" value="Methyltransf_11"/>
</dbReference>
<keyword evidence="2" id="KW-0808">Transferase</keyword>
<reference evidence="2" key="1">
    <citation type="submission" date="2021-04" db="EMBL/GenBank/DDBJ databases">
        <authorList>
            <person name="Li J."/>
            <person name="Liu W."/>
            <person name="Wang X."/>
        </authorList>
    </citation>
    <scope>NUCLEOTIDE SEQUENCE</scope>
    <source>
        <tissue evidence="2">Head</tissue>
    </source>
</reference>
<dbReference type="Pfam" id="PF08241">
    <property type="entry name" value="Methyltransf_11"/>
    <property type="match status" value="1"/>
</dbReference>
<dbReference type="GO" id="GO:0008757">
    <property type="term" value="F:S-adenosylmethionine-dependent methyltransferase activity"/>
    <property type="evidence" value="ECO:0007669"/>
    <property type="project" value="InterPro"/>
</dbReference>
<dbReference type="Gene3D" id="3.40.50.150">
    <property type="entry name" value="Vaccinia Virus protein VP39"/>
    <property type="match status" value="1"/>
</dbReference>
<proteinExistence type="evidence at transcript level"/>
<dbReference type="SUPFAM" id="SSF53335">
    <property type="entry name" value="S-adenosyl-L-methionine-dependent methyltransferases"/>
    <property type="match status" value="1"/>
</dbReference>
<evidence type="ECO:0000313" key="2">
    <source>
        <dbReference type="EMBL" id="QYV43138.1"/>
    </source>
</evidence>
<accession>A0A8G0QFR1</accession>
<feature type="domain" description="Methyltransferase type 11" evidence="1">
    <location>
        <begin position="77"/>
        <end position="167"/>
    </location>
</feature>
<dbReference type="EMBL" id="MZ086777">
    <property type="protein sequence ID" value="QYV43138.1"/>
    <property type="molecule type" value="mRNA"/>
</dbReference>
<dbReference type="CDD" id="cd02440">
    <property type="entry name" value="AdoMet_MTases"/>
    <property type="match status" value="1"/>
</dbReference>
<dbReference type="InterPro" id="IPR029063">
    <property type="entry name" value="SAM-dependent_MTases_sf"/>
</dbReference>
<evidence type="ECO:0000259" key="1">
    <source>
        <dbReference type="Pfam" id="PF08241"/>
    </source>
</evidence>
<name>A0A8G0QFR1_9CUCU</name>
<protein>
    <submittedName>
        <fullName evidence="2">Juvenile hormone acid methyltransferase</fullName>
    </submittedName>
</protein>